<comment type="similarity">
    <text evidence="1">Belongs to the AfsR/DnrI/RedD regulatory family.</text>
</comment>
<feature type="domain" description="OmpR/PhoB-type" evidence="8">
    <location>
        <begin position="1"/>
        <end position="90"/>
    </location>
</feature>
<keyword evidence="6" id="KW-0804">Transcription</keyword>
<dbReference type="Gene3D" id="1.10.10.10">
    <property type="entry name" value="Winged helix-like DNA-binding domain superfamily/Winged helix DNA-binding domain"/>
    <property type="match status" value="1"/>
</dbReference>
<dbReference type="PANTHER" id="PTHR35807">
    <property type="entry name" value="TRANSCRIPTIONAL REGULATOR REDD-RELATED"/>
    <property type="match status" value="1"/>
</dbReference>
<name>A0ABQ4GIM2_9ACTN</name>
<dbReference type="EMBL" id="BOOF01000009">
    <property type="protein sequence ID" value="GIH61214.1"/>
    <property type="molecule type" value="Genomic_DNA"/>
</dbReference>
<organism evidence="9 10">
    <name type="scientific">Microbispora siamensis</name>
    <dbReference type="NCBI Taxonomy" id="564413"/>
    <lineage>
        <taxon>Bacteria</taxon>
        <taxon>Bacillati</taxon>
        <taxon>Actinomycetota</taxon>
        <taxon>Actinomycetes</taxon>
        <taxon>Streptosporangiales</taxon>
        <taxon>Streptosporangiaceae</taxon>
        <taxon>Microbispora</taxon>
    </lineage>
</organism>
<dbReference type="InterPro" id="IPR005158">
    <property type="entry name" value="BTAD"/>
</dbReference>
<dbReference type="PROSITE" id="PS51755">
    <property type="entry name" value="OMPR_PHOB"/>
    <property type="match status" value="1"/>
</dbReference>
<keyword evidence="3" id="KW-0732">Signal</keyword>
<evidence type="ECO:0000256" key="3">
    <source>
        <dbReference type="ARBA" id="ARBA00022729"/>
    </source>
</evidence>
<keyword evidence="10" id="KW-1185">Reference proteome</keyword>
<dbReference type="Pfam" id="PF00486">
    <property type="entry name" value="Trans_reg_C"/>
    <property type="match status" value="1"/>
</dbReference>
<dbReference type="InterPro" id="IPR051677">
    <property type="entry name" value="AfsR-DnrI-RedD_regulator"/>
</dbReference>
<dbReference type="InterPro" id="IPR028081">
    <property type="entry name" value="Leu-bd"/>
</dbReference>
<evidence type="ECO:0000256" key="2">
    <source>
        <dbReference type="ARBA" id="ARBA00010062"/>
    </source>
</evidence>
<dbReference type="Gene3D" id="1.25.40.10">
    <property type="entry name" value="Tetratricopeptide repeat domain"/>
    <property type="match status" value="1"/>
</dbReference>
<reference evidence="9 10" key="1">
    <citation type="submission" date="2021-01" db="EMBL/GenBank/DDBJ databases">
        <title>Whole genome shotgun sequence of Microbispora siamensis NBRC 104113.</title>
        <authorList>
            <person name="Komaki H."/>
            <person name="Tamura T."/>
        </authorList>
    </citation>
    <scope>NUCLEOTIDE SEQUENCE [LARGE SCALE GENOMIC DNA]</scope>
    <source>
        <strain evidence="9 10">NBRC 104113</strain>
    </source>
</reference>
<dbReference type="Pfam" id="PF03704">
    <property type="entry name" value="BTAD"/>
    <property type="match status" value="1"/>
</dbReference>
<comment type="similarity">
    <text evidence="2">Belongs to the leucine-binding protein family.</text>
</comment>
<dbReference type="InterPro" id="IPR011990">
    <property type="entry name" value="TPR-like_helical_dom_sf"/>
</dbReference>
<evidence type="ECO:0000313" key="10">
    <source>
        <dbReference type="Proteomes" id="UP000660454"/>
    </source>
</evidence>
<dbReference type="RefSeq" id="WP_204048092.1">
    <property type="nucleotide sequence ID" value="NZ_BOOF01000009.1"/>
</dbReference>
<dbReference type="Gene3D" id="3.40.50.2300">
    <property type="match status" value="2"/>
</dbReference>
<dbReference type="Pfam" id="PF13458">
    <property type="entry name" value="Peripla_BP_6"/>
    <property type="match status" value="1"/>
</dbReference>
<dbReference type="InterPro" id="IPR001867">
    <property type="entry name" value="OmpR/PhoB-type_DNA-bd"/>
</dbReference>
<keyword evidence="5 7" id="KW-0238">DNA-binding</keyword>
<evidence type="ECO:0000256" key="1">
    <source>
        <dbReference type="ARBA" id="ARBA00005820"/>
    </source>
</evidence>
<feature type="DNA-binding region" description="OmpR/PhoB-type" evidence="7">
    <location>
        <begin position="1"/>
        <end position="90"/>
    </location>
</feature>
<dbReference type="SUPFAM" id="SSF48452">
    <property type="entry name" value="TPR-like"/>
    <property type="match status" value="1"/>
</dbReference>
<keyword evidence="4" id="KW-0805">Transcription regulation</keyword>
<proteinExistence type="inferred from homology"/>
<accession>A0ABQ4GIM2</accession>
<comment type="caution">
    <text evidence="9">The sequence shown here is derived from an EMBL/GenBank/DDBJ whole genome shotgun (WGS) entry which is preliminary data.</text>
</comment>
<evidence type="ECO:0000256" key="4">
    <source>
        <dbReference type="ARBA" id="ARBA00023015"/>
    </source>
</evidence>
<evidence type="ECO:0000313" key="9">
    <source>
        <dbReference type="EMBL" id="GIH61214.1"/>
    </source>
</evidence>
<dbReference type="CDD" id="cd15831">
    <property type="entry name" value="BTAD"/>
    <property type="match status" value="1"/>
</dbReference>
<dbReference type="InterPro" id="IPR028082">
    <property type="entry name" value="Peripla_BP_I"/>
</dbReference>
<dbReference type="SUPFAM" id="SSF53822">
    <property type="entry name" value="Periplasmic binding protein-like I"/>
    <property type="match status" value="1"/>
</dbReference>
<dbReference type="SMART" id="SM01043">
    <property type="entry name" value="BTAD"/>
    <property type="match status" value="1"/>
</dbReference>
<dbReference type="InterPro" id="IPR036388">
    <property type="entry name" value="WH-like_DNA-bd_sf"/>
</dbReference>
<evidence type="ECO:0000259" key="8">
    <source>
        <dbReference type="PROSITE" id="PS51755"/>
    </source>
</evidence>
<dbReference type="InterPro" id="IPR016032">
    <property type="entry name" value="Sig_transdc_resp-reg_C-effctor"/>
</dbReference>
<evidence type="ECO:0000256" key="7">
    <source>
        <dbReference type="PROSITE-ProRule" id="PRU01091"/>
    </source>
</evidence>
<sequence>MLLRILGPIEIRQNGEAVRLTAPKTCALLAALVTCPNEPVVLDGLVDAVWPSDPPPSAADNLRVYVAQLRRVLGDGARIASVNRGYALTLDSDELDARRFEDLLAEARRRRTGDLQSAAAAYRDALALWRGPVFGGADLSGRAHEYAVRLEEERAAAVEERIDVELALGRHSPLIGELRGLVAAHPLRERLHGQLMLALYRSGRQAEALEAYRNARRILVEELGLDPGPELRAIESAILAGEPMGVSPAPTGPGSTRSPAVVVPSPRRVRGRVRPILVAGLGVLVAVTAALGLRGSSPEGSPPTPPRVEMAKGAVGDGVLTVGTLLPVTGSLYFLGAATAAGADLAVQDVNAAGGVLGRPVRLVRSDSGDPARDIASSAVADLLARKADLIVGAVSNTVSLTILDQVTEAGAAIISPSNTSSLLTSAYDRGLYFRTAPGDDLQGRAIGRLIAENHDRTVAIMALDDPYSESVIGGIESAITRTGSRVVRKVTYDEDETRFAKAVNTVVRGKADALVLIGFEETAEIVKELRRRGVTAGTQHWYLVDGNLSDYSADLPRGTLLGARGTLAGADAGEEFARRMRAMDPSLGDLGYGPEAYDAVILGALAAEAARGDLGQSVAARLRDVSSGGRRCTSYRECSALVRSGLDIDYDGLSGRIEFDSNGDVTEGTFGVYEYAADNTYSRAGTRVVTSR</sequence>
<protein>
    <recommendedName>
        <fullName evidence="8">OmpR/PhoB-type domain-containing protein</fullName>
    </recommendedName>
</protein>
<gene>
    <name evidence="9" type="ORF">Msi02_20310</name>
</gene>
<evidence type="ECO:0000256" key="5">
    <source>
        <dbReference type="ARBA" id="ARBA00023125"/>
    </source>
</evidence>
<dbReference type="PANTHER" id="PTHR35807:SF1">
    <property type="entry name" value="TRANSCRIPTIONAL REGULATOR REDD"/>
    <property type="match status" value="1"/>
</dbReference>
<dbReference type="SMART" id="SM00862">
    <property type="entry name" value="Trans_reg_C"/>
    <property type="match status" value="1"/>
</dbReference>
<dbReference type="SUPFAM" id="SSF46894">
    <property type="entry name" value="C-terminal effector domain of the bipartite response regulators"/>
    <property type="match status" value="1"/>
</dbReference>
<evidence type="ECO:0000256" key="6">
    <source>
        <dbReference type="ARBA" id="ARBA00023163"/>
    </source>
</evidence>
<dbReference type="Proteomes" id="UP000660454">
    <property type="component" value="Unassembled WGS sequence"/>
</dbReference>